<organism evidence="1 2">
    <name type="scientific">Streptomyces lannensis</name>
    <dbReference type="NCBI Taxonomy" id="766498"/>
    <lineage>
        <taxon>Bacteria</taxon>
        <taxon>Bacillati</taxon>
        <taxon>Actinomycetota</taxon>
        <taxon>Actinomycetes</taxon>
        <taxon>Kitasatosporales</taxon>
        <taxon>Streptomycetaceae</taxon>
        <taxon>Streptomyces</taxon>
    </lineage>
</organism>
<dbReference type="Pfam" id="PF20062">
    <property type="entry name" value="DUF6461"/>
    <property type="match status" value="1"/>
</dbReference>
<sequence length="239" mass="25716">MASATAADYGWIRSSSAGFGYALDLGHTLALVRGVRPDELLGMAGAEPRGVSAGLGELIERHQERLMAAEFWDETIVAGACTVEGERGDWTLALVLGGDLGSPSLMETLSIGTRAVSHSSNGGKPLHFFHWYENGELRTTFEWPKVRSGSTPDELNAVMREVGLDPTDDEAPGVDRKAAVFALTERLTGVRVTDELLADAEFRTGDVPEEPAGSWESVTVDIADAQGGRTFVQLRRDQL</sequence>
<dbReference type="RefSeq" id="WP_345552268.1">
    <property type="nucleotide sequence ID" value="NZ_BAAAZA010000019.1"/>
</dbReference>
<dbReference type="EMBL" id="BAAAZA010000019">
    <property type="protein sequence ID" value="GAA3883708.1"/>
    <property type="molecule type" value="Genomic_DNA"/>
</dbReference>
<protein>
    <submittedName>
        <fullName evidence="1">Uncharacterized protein</fullName>
    </submittedName>
</protein>
<accession>A0ABP7KNH6</accession>
<evidence type="ECO:0000313" key="2">
    <source>
        <dbReference type="Proteomes" id="UP001501563"/>
    </source>
</evidence>
<proteinExistence type="predicted"/>
<name>A0ABP7KNH6_9ACTN</name>
<comment type="caution">
    <text evidence="1">The sequence shown here is derived from an EMBL/GenBank/DDBJ whole genome shotgun (WGS) entry which is preliminary data.</text>
</comment>
<gene>
    <name evidence="1" type="ORF">GCM10022207_58450</name>
</gene>
<dbReference type="InterPro" id="IPR045592">
    <property type="entry name" value="DUF6461"/>
</dbReference>
<dbReference type="Proteomes" id="UP001501563">
    <property type="component" value="Unassembled WGS sequence"/>
</dbReference>
<evidence type="ECO:0000313" key="1">
    <source>
        <dbReference type="EMBL" id="GAA3883708.1"/>
    </source>
</evidence>
<reference evidence="2" key="1">
    <citation type="journal article" date="2019" name="Int. J. Syst. Evol. Microbiol.">
        <title>The Global Catalogue of Microorganisms (GCM) 10K type strain sequencing project: providing services to taxonomists for standard genome sequencing and annotation.</title>
        <authorList>
            <consortium name="The Broad Institute Genomics Platform"/>
            <consortium name="The Broad Institute Genome Sequencing Center for Infectious Disease"/>
            <person name="Wu L."/>
            <person name="Ma J."/>
        </authorList>
    </citation>
    <scope>NUCLEOTIDE SEQUENCE [LARGE SCALE GENOMIC DNA]</scope>
    <source>
        <strain evidence="2">JCM 16578</strain>
    </source>
</reference>
<keyword evidence="2" id="KW-1185">Reference proteome</keyword>